<protein>
    <submittedName>
        <fullName evidence="1">Uncharacterized protein</fullName>
    </submittedName>
</protein>
<evidence type="ECO:0000313" key="2">
    <source>
        <dbReference type="Proteomes" id="UP000669179"/>
    </source>
</evidence>
<dbReference type="AlphaFoldDB" id="A0A939PFD8"/>
<sequence>MDGVIPSPARRHAVIRERVHAMMTAAMRADGAAIDAFLERADGPWLDPHSIEFVREARRLVLASAAALTTVLGVHRPGDDPYGREICRACGIADCRLIKLITDVFAAYAVRPGEVDRAEAWRRAEQWFGEGPHRFPLAVDEFEQGFAFRQVSDADGPLLVVDRRTGALSRWPDLPRDELVEHYRCYLRREL</sequence>
<proteinExistence type="predicted"/>
<accession>A0A939PFD8</accession>
<keyword evidence="2" id="KW-1185">Reference proteome</keyword>
<comment type="caution">
    <text evidence="1">The sequence shown here is derived from an EMBL/GenBank/DDBJ whole genome shotgun (WGS) entry which is preliminary data.</text>
</comment>
<dbReference type="EMBL" id="JAGEOJ010000012">
    <property type="protein sequence ID" value="MBO2451202.1"/>
    <property type="molecule type" value="Genomic_DNA"/>
</dbReference>
<reference evidence="1" key="1">
    <citation type="submission" date="2021-03" db="EMBL/GenBank/DDBJ databases">
        <authorList>
            <person name="Kanchanasin P."/>
            <person name="Saeng-In P."/>
            <person name="Phongsopitanun W."/>
            <person name="Yuki M."/>
            <person name="Kudo T."/>
            <person name="Ohkuma M."/>
            <person name="Tanasupawat S."/>
        </authorList>
    </citation>
    <scope>NUCLEOTIDE SEQUENCE</scope>
    <source>
        <strain evidence="1">GKU 128</strain>
    </source>
</reference>
<name>A0A939PFD8_9ACTN</name>
<organism evidence="1 2">
    <name type="scientific">Actinomadura barringtoniae</name>
    <dbReference type="NCBI Taxonomy" id="1427535"/>
    <lineage>
        <taxon>Bacteria</taxon>
        <taxon>Bacillati</taxon>
        <taxon>Actinomycetota</taxon>
        <taxon>Actinomycetes</taxon>
        <taxon>Streptosporangiales</taxon>
        <taxon>Thermomonosporaceae</taxon>
        <taxon>Actinomadura</taxon>
    </lineage>
</organism>
<dbReference type="Proteomes" id="UP000669179">
    <property type="component" value="Unassembled WGS sequence"/>
</dbReference>
<dbReference type="RefSeq" id="WP_208259089.1">
    <property type="nucleotide sequence ID" value="NZ_JAGEOJ010000012.1"/>
</dbReference>
<evidence type="ECO:0000313" key="1">
    <source>
        <dbReference type="EMBL" id="MBO2451202.1"/>
    </source>
</evidence>
<gene>
    <name evidence="1" type="ORF">J4573_29200</name>
</gene>